<dbReference type="InterPro" id="IPR006342">
    <property type="entry name" value="FkbM_mtfrase"/>
</dbReference>
<dbReference type="NCBIfam" id="TIGR01444">
    <property type="entry name" value="fkbM_fam"/>
    <property type="match status" value="1"/>
</dbReference>
<comment type="caution">
    <text evidence="2">The sequence shown here is derived from an EMBL/GenBank/DDBJ whole genome shotgun (WGS) entry which is preliminary data.</text>
</comment>
<dbReference type="GO" id="GO:0032259">
    <property type="term" value="P:methylation"/>
    <property type="evidence" value="ECO:0007669"/>
    <property type="project" value="UniProtKB-KW"/>
</dbReference>
<keyword evidence="2" id="KW-0489">Methyltransferase</keyword>
<keyword evidence="2" id="KW-0808">Transferase</keyword>
<gene>
    <name evidence="2" type="ORF">FHS57_000402</name>
</gene>
<dbReference type="PANTHER" id="PTHR34203">
    <property type="entry name" value="METHYLTRANSFERASE, FKBM FAMILY PROTEIN"/>
    <property type="match status" value="1"/>
</dbReference>
<evidence type="ECO:0000259" key="1">
    <source>
        <dbReference type="Pfam" id="PF05050"/>
    </source>
</evidence>
<protein>
    <submittedName>
        <fullName evidence="2">FkbM family methyltransferase</fullName>
    </submittedName>
</protein>
<dbReference type="GO" id="GO:0008168">
    <property type="term" value="F:methyltransferase activity"/>
    <property type="evidence" value="ECO:0007669"/>
    <property type="project" value="UniProtKB-KW"/>
</dbReference>
<dbReference type="SUPFAM" id="SSF53335">
    <property type="entry name" value="S-adenosyl-L-methionine-dependent methyltransferases"/>
    <property type="match status" value="1"/>
</dbReference>
<sequence length="265" mass="30571">MRKLIYNLPNFKGKQRILLILDKFFKTSIINVRNGIKLEGYFSSLQDTAFIKKEVENYKLEYLISNLPNDGVFIDIGANNGYYSALASQKLSREGSVLSFEPSLREYRRLIFANQSNFHQCQWLLFNIALGSENEIVRIKADESHTGINFISKNKNDGTQSCVLMKGCDIINNFIHKDKVIDLIKIDVEGYEYFVLLGLLPILKDKRVCSLQIEITDIFLKRAGSTKEMLYNLLNSLGYEGQYESDEWQYNEVFILKDTKVNVIS</sequence>
<dbReference type="Proteomes" id="UP000541352">
    <property type="component" value="Unassembled WGS sequence"/>
</dbReference>
<dbReference type="InterPro" id="IPR052514">
    <property type="entry name" value="SAM-dependent_MTase"/>
</dbReference>
<feature type="domain" description="Methyltransferase FkbM" evidence="1">
    <location>
        <begin position="75"/>
        <end position="240"/>
    </location>
</feature>
<dbReference type="InterPro" id="IPR029063">
    <property type="entry name" value="SAM-dependent_MTases_sf"/>
</dbReference>
<reference evidence="2 3" key="1">
    <citation type="submission" date="2020-08" db="EMBL/GenBank/DDBJ databases">
        <title>Genomic Encyclopedia of Type Strains, Phase IV (KMG-IV): sequencing the most valuable type-strain genomes for metagenomic binning, comparative biology and taxonomic classification.</title>
        <authorList>
            <person name="Goeker M."/>
        </authorList>
    </citation>
    <scope>NUCLEOTIDE SEQUENCE [LARGE SCALE GENOMIC DNA]</scope>
    <source>
        <strain evidence="2 3">DSM 17976</strain>
    </source>
</reference>
<keyword evidence="3" id="KW-1185">Reference proteome</keyword>
<dbReference type="Pfam" id="PF05050">
    <property type="entry name" value="Methyltransf_21"/>
    <property type="match status" value="1"/>
</dbReference>
<dbReference type="Gene3D" id="3.40.50.150">
    <property type="entry name" value="Vaccinia Virus protein VP39"/>
    <property type="match status" value="1"/>
</dbReference>
<dbReference type="RefSeq" id="WP_183971177.1">
    <property type="nucleotide sequence ID" value="NZ_JACIBY010000001.1"/>
</dbReference>
<organism evidence="2 3">
    <name type="scientific">Runella defluvii</name>
    <dbReference type="NCBI Taxonomy" id="370973"/>
    <lineage>
        <taxon>Bacteria</taxon>
        <taxon>Pseudomonadati</taxon>
        <taxon>Bacteroidota</taxon>
        <taxon>Cytophagia</taxon>
        <taxon>Cytophagales</taxon>
        <taxon>Spirosomataceae</taxon>
        <taxon>Runella</taxon>
    </lineage>
</organism>
<evidence type="ECO:0000313" key="3">
    <source>
        <dbReference type="Proteomes" id="UP000541352"/>
    </source>
</evidence>
<name>A0A7W5ZG06_9BACT</name>
<evidence type="ECO:0000313" key="2">
    <source>
        <dbReference type="EMBL" id="MBB3836420.1"/>
    </source>
</evidence>
<proteinExistence type="predicted"/>
<dbReference type="EMBL" id="JACIBY010000001">
    <property type="protein sequence ID" value="MBB3836420.1"/>
    <property type="molecule type" value="Genomic_DNA"/>
</dbReference>
<dbReference type="AlphaFoldDB" id="A0A7W5ZG06"/>
<dbReference type="PANTHER" id="PTHR34203:SF15">
    <property type="entry name" value="SLL1173 PROTEIN"/>
    <property type="match status" value="1"/>
</dbReference>
<accession>A0A7W5ZG06</accession>